<dbReference type="OrthoDB" id="9991317at2759"/>
<dbReference type="Gene3D" id="1.25.40.10">
    <property type="entry name" value="Tetratricopeptide repeat domain"/>
    <property type="match status" value="2"/>
</dbReference>
<dbReference type="Proteomes" id="UP000290288">
    <property type="component" value="Unassembled WGS sequence"/>
</dbReference>
<dbReference type="InterPro" id="IPR024983">
    <property type="entry name" value="CHAT_dom"/>
</dbReference>
<gene>
    <name evidence="2" type="ORF">EST38_g7301</name>
</gene>
<feature type="domain" description="CHAT" evidence="1">
    <location>
        <begin position="1011"/>
        <end position="1304"/>
    </location>
</feature>
<proteinExistence type="predicted"/>
<accession>A0A4Q2DFG8</accession>
<reference evidence="2 3" key="1">
    <citation type="submission" date="2019-01" db="EMBL/GenBank/DDBJ databases">
        <title>Draft genome sequence of Psathyrella aberdarensis IHI B618.</title>
        <authorList>
            <person name="Buettner E."/>
            <person name="Kellner H."/>
        </authorList>
    </citation>
    <scope>NUCLEOTIDE SEQUENCE [LARGE SCALE GENOMIC DNA]</scope>
    <source>
        <strain evidence="2 3">IHI B618</strain>
    </source>
</reference>
<dbReference type="STRING" id="2316362.A0A4Q2DFG8"/>
<dbReference type="InterPro" id="IPR011990">
    <property type="entry name" value="TPR-like_helical_dom_sf"/>
</dbReference>
<evidence type="ECO:0000313" key="2">
    <source>
        <dbReference type="EMBL" id="RXW18550.1"/>
    </source>
</evidence>
<dbReference type="Pfam" id="PF12770">
    <property type="entry name" value="CHAT"/>
    <property type="match status" value="1"/>
</dbReference>
<dbReference type="SUPFAM" id="SSF48452">
    <property type="entry name" value="TPR-like"/>
    <property type="match status" value="1"/>
</dbReference>
<keyword evidence="3" id="KW-1185">Reference proteome</keyword>
<evidence type="ECO:0000313" key="3">
    <source>
        <dbReference type="Proteomes" id="UP000290288"/>
    </source>
</evidence>
<protein>
    <recommendedName>
        <fullName evidence="1">CHAT domain-containing protein</fullName>
    </recommendedName>
</protein>
<dbReference type="EMBL" id="SDEE01000258">
    <property type="protein sequence ID" value="RXW18550.1"/>
    <property type="molecule type" value="Genomic_DNA"/>
</dbReference>
<comment type="caution">
    <text evidence="2">The sequence shown here is derived from an EMBL/GenBank/DDBJ whole genome shotgun (WGS) entry which is preliminary data.</text>
</comment>
<name>A0A4Q2DFG8_9AGAR</name>
<evidence type="ECO:0000259" key="1">
    <source>
        <dbReference type="Pfam" id="PF12770"/>
    </source>
</evidence>
<sequence>MTEPSSLPLLTPESALLFASAGDSDDDGDERSRTKCLSEKMSGAIVLTARWNYLATGGAGPEVMLIDWGWGVEELFVDIERRSGCNGSPTSSFDDLTLVVFGISDDDLDPPTRFPLKRASDTRWKCETLIELTGEILPYLTVMVESLDVGNLGQATFSGAELQCNVSGSSDSGDLKVITKSMVDEEDVDASYDIRLSFVVRKMLSRKTRVVAGGKICDIAQLKKNEKCSTSNADTQLPPEKSLLERATDHYDLYNETEDPAKLEEAISEFREALTHIPSGDLSRLHGLAGLAASLRLRHGITNNPDDLDEMINTLEEDIALRAAEVPEDHETLRSALIRLREASKARYENLGNIFDLNRAIDAQYQAIDCGSEENDLMANMWTHLGAMLFRRFEHLGNTEDINKSIEAHGLSLTMMSGDDDFLTSDALCTLGCSYLARFKPTGVDEDLEQAAYRFREALGKQPKDSIVLSNLGACLMRKFEKFGDLTDINEAISSQQKALQFAHLNKDIARYSIFNNLALSFWYRYNHSRDVESLQEARINFESALGETPKDNPTRPFTLNNLAACYVSLYSHTDDIVQIYRAVAAQLEAVETVPEGHAWLPCLLDNLGRRYQNLFEVTRQLDHIQLAIDNHRKAVKTGSPETTDFIIILESLGNALRDRFLVTRDVADINEAIALTERAVNVLPAEHSSWAQACHGIGNLFIDRYAVSEDKSDLESGFTHYSLGTMSTTASPYDRFRTASAWAHWAMEYNDSPQAISAFDALVEVVPAMAGVGQTVQRRHELLMNLSSYILRGASVAVSTERVDKALEWLERGRGLVWSQISSLRTPLDGLRAVDATIADRFETISRALDASGARMQDPMARFQATIDQKISLEEQASSHVELAKERESLLKTIRTTIPGFENFLRPLPSSSWMQNLPESGPVVVINVHSTRCDAIALIAGSEKPLHIPLPDFSLSDAVNLRQLLEKSLKQFGITMRGSSIDLTSPEVRAMKPKLSGKNFSKESPLLVEDILRQLWSHLVKPIVEALALPRSEDPETRIWWCPTGPLTFLPLHAAGIYTSENPETLSDYAVSSYIPTVAVLTERVKSTRIIPEEKSGLLLVSQPNAPGYPFIPGTTTEIERIAQKINESQATIRTLRLEDENATVKAGTEGMESYSCVHLACHASQDIEEPLKSGFYLHDGRLELSAIMKSHIKSADFAFLSACQTSTGDHKLSEEAVHLAAGMLAAGYRGVVATMWSIQDEYAPEVAEDFYADLLLRDSAGLGRNAIDGSNAAYSLHRAVRNLRARHGDSDALFLAWIPYVHFGL</sequence>
<organism evidence="2 3">
    <name type="scientific">Candolleomyces aberdarensis</name>
    <dbReference type="NCBI Taxonomy" id="2316362"/>
    <lineage>
        <taxon>Eukaryota</taxon>
        <taxon>Fungi</taxon>
        <taxon>Dikarya</taxon>
        <taxon>Basidiomycota</taxon>
        <taxon>Agaricomycotina</taxon>
        <taxon>Agaricomycetes</taxon>
        <taxon>Agaricomycetidae</taxon>
        <taxon>Agaricales</taxon>
        <taxon>Agaricineae</taxon>
        <taxon>Psathyrellaceae</taxon>
        <taxon>Candolleomyces</taxon>
    </lineage>
</organism>